<protein>
    <submittedName>
        <fullName evidence="2">Heme NO-binding protein</fullName>
    </submittedName>
</protein>
<dbReference type="AlphaFoldDB" id="A0A845V504"/>
<dbReference type="EMBL" id="JAAGSC010000041">
    <property type="protein sequence ID" value="NDY96266.1"/>
    <property type="molecule type" value="Genomic_DNA"/>
</dbReference>
<dbReference type="GO" id="GO:0020037">
    <property type="term" value="F:heme binding"/>
    <property type="evidence" value="ECO:0007669"/>
    <property type="project" value="InterPro"/>
</dbReference>
<evidence type="ECO:0000259" key="1">
    <source>
        <dbReference type="Pfam" id="PF07700"/>
    </source>
</evidence>
<dbReference type="SUPFAM" id="SSF111126">
    <property type="entry name" value="Ligand-binding domain in the NO signalling and Golgi transport"/>
    <property type="match status" value="1"/>
</dbReference>
<dbReference type="Proteomes" id="UP000484885">
    <property type="component" value="Unassembled WGS sequence"/>
</dbReference>
<name>A0A845V504_9GAMM</name>
<dbReference type="PANTHER" id="PTHR45655">
    <property type="entry name" value="GUANYLATE CYCLASE SOLUBLE SUBUNIT BETA-2"/>
    <property type="match status" value="1"/>
</dbReference>
<accession>A0A845V504</accession>
<sequence>MVTEMFSEEIWKRISEKAGGDDVYVAMDPYPDEQTLKLVMAASDVLEMEPADVLKAFGKWWIGFAGTEYKSLLDMAGSTSSEFMSNVNEIHARVGHLMPELKPPNFRVEELETGSFDDHLPSVFELHYFSTRDGLFPMVHGMLEGVADSCGEDVLIEHLVHSSEGNERDIYRVSVTKKKNR</sequence>
<dbReference type="InterPro" id="IPR038158">
    <property type="entry name" value="H-NOX_domain_sf"/>
</dbReference>
<feature type="domain" description="Heme NO-binding" evidence="1">
    <location>
        <begin position="1"/>
        <end position="158"/>
    </location>
</feature>
<dbReference type="InterPro" id="IPR024096">
    <property type="entry name" value="NO_sig/Golgi_transp_ligand-bd"/>
</dbReference>
<evidence type="ECO:0000313" key="2">
    <source>
        <dbReference type="EMBL" id="NDY96266.1"/>
    </source>
</evidence>
<proteinExistence type="predicted"/>
<keyword evidence="3" id="KW-1185">Reference proteome</keyword>
<organism evidence="2 3">
    <name type="scientific">Wenzhouxiangella limi</name>
    <dbReference type="NCBI Taxonomy" id="2707351"/>
    <lineage>
        <taxon>Bacteria</taxon>
        <taxon>Pseudomonadati</taxon>
        <taxon>Pseudomonadota</taxon>
        <taxon>Gammaproteobacteria</taxon>
        <taxon>Chromatiales</taxon>
        <taxon>Wenzhouxiangellaceae</taxon>
        <taxon>Wenzhouxiangella</taxon>
    </lineage>
</organism>
<dbReference type="InterPro" id="IPR011644">
    <property type="entry name" value="Heme_NO-bd"/>
</dbReference>
<gene>
    <name evidence="2" type="ORF">G3I74_11045</name>
</gene>
<evidence type="ECO:0000313" key="3">
    <source>
        <dbReference type="Proteomes" id="UP000484885"/>
    </source>
</evidence>
<comment type="caution">
    <text evidence="2">The sequence shown here is derived from an EMBL/GenBank/DDBJ whole genome shotgun (WGS) entry which is preliminary data.</text>
</comment>
<dbReference type="PANTHER" id="PTHR45655:SF13">
    <property type="entry name" value="SOLUBLE GUANYLATE CYCLASE GCY-32-RELATED"/>
    <property type="match status" value="1"/>
</dbReference>
<dbReference type="Pfam" id="PF07700">
    <property type="entry name" value="HNOB"/>
    <property type="match status" value="1"/>
</dbReference>
<dbReference type="Gene3D" id="3.90.1520.10">
    <property type="entry name" value="H-NOX domain"/>
    <property type="match status" value="1"/>
</dbReference>
<reference evidence="2 3" key="1">
    <citation type="submission" date="2020-02" db="EMBL/GenBank/DDBJ databases">
        <authorList>
            <person name="Zhang X.-Y."/>
        </authorList>
    </citation>
    <scope>NUCLEOTIDE SEQUENCE [LARGE SCALE GENOMIC DNA]</scope>
    <source>
        <strain evidence="2 3">C33</strain>
    </source>
</reference>